<dbReference type="PROSITE" id="PS50003">
    <property type="entry name" value="PH_DOMAIN"/>
    <property type="match status" value="1"/>
</dbReference>
<feature type="region of interest" description="Disordered" evidence="2">
    <location>
        <begin position="542"/>
        <end position="576"/>
    </location>
</feature>
<dbReference type="SUPFAM" id="SSF50729">
    <property type="entry name" value="PH domain-like"/>
    <property type="match status" value="1"/>
</dbReference>
<feature type="domain" description="PH" evidence="3">
    <location>
        <begin position="314"/>
        <end position="420"/>
    </location>
</feature>
<feature type="compositionally biased region" description="Low complexity" evidence="2">
    <location>
        <begin position="557"/>
        <end position="576"/>
    </location>
</feature>
<organism evidence="5 6">
    <name type="scientific">Cyprinus carpio carpio</name>
    <dbReference type="NCBI Taxonomy" id="630221"/>
    <lineage>
        <taxon>Eukaryota</taxon>
        <taxon>Metazoa</taxon>
        <taxon>Chordata</taxon>
        <taxon>Craniata</taxon>
        <taxon>Vertebrata</taxon>
        <taxon>Euteleostomi</taxon>
        <taxon>Actinopterygii</taxon>
        <taxon>Neopterygii</taxon>
        <taxon>Teleostei</taxon>
        <taxon>Ostariophysi</taxon>
        <taxon>Cypriniformes</taxon>
        <taxon>Cyprinidae</taxon>
        <taxon>Cyprininae</taxon>
        <taxon>Cyprinus</taxon>
    </lineage>
</organism>
<accession>A0A8C1H5B3</accession>
<protein>
    <submittedName>
        <fullName evidence="5">Rhotekin a</fullName>
    </submittedName>
</protein>
<keyword evidence="1" id="KW-0175">Coiled coil</keyword>
<dbReference type="PANTHER" id="PTHR21538:SF19">
    <property type="entry name" value="RHOTEKIN"/>
    <property type="match status" value="1"/>
</dbReference>
<keyword evidence="6" id="KW-1185">Reference proteome</keyword>
<evidence type="ECO:0000313" key="6">
    <source>
        <dbReference type="Proteomes" id="UP001108240"/>
    </source>
</evidence>
<dbReference type="GO" id="GO:0007165">
    <property type="term" value="P:signal transduction"/>
    <property type="evidence" value="ECO:0007669"/>
    <property type="project" value="InterPro"/>
</dbReference>
<dbReference type="GO" id="GO:0031106">
    <property type="term" value="P:septin ring organization"/>
    <property type="evidence" value="ECO:0007669"/>
    <property type="project" value="TreeGrafter"/>
</dbReference>
<evidence type="ECO:0000256" key="2">
    <source>
        <dbReference type="SAM" id="MobiDB-lite"/>
    </source>
</evidence>
<dbReference type="InterPro" id="IPR011993">
    <property type="entry name" value="PH-like_dom_sf"/>
</dbReference>
<reference evidence="5" key="1">
    <citation type="submission" date="2025-08" db="UniProtKB">
        <authorList>
            <consortium name="Ensembl"/>
        </authorList>
    </citation>
    <scope>IDENTIFICATION</scope>
</reference>
<dbReference type="CDD" id="cd13249">
    <property type="entry name" value="PH_rhotekin2"/>
    <property type="match status" value="1"/>
</dbReference>
<dbReference type="Ensembl" id="ENSCCRT00000027212.2">
    <property type="protein sequence ID" value="ENSCCRP00000025086.2"/>
    <property type="gene ID" value="ENSCCRG00000012908.2"/>
</dbReference>
<evidence type="ECO:0000256" key="1">
    <source>
        <dbReference type="PROSITE-ProRule" id="PRU01207"/>
    </source>
</evidence>
<feature type="region of interest" description="Disordered" evidence="2">
    <location>
        <begin position="490"/>
        <end position="515"/>
    </location>
</feature>
<dbReference type="InterPro" id="IPR001849">
    <property type="entry name" value="PH_domain"/>
</dbReference>
<dbReference type="GO" id="GO:0000915">
    <property type="term" value="P:actomyosin contractile ring assembly"/>
    <property type="evidence" value="ECO:0007669"/>
    <property type="project" value="TreeGrafter"/>
</dbReference>
<dbReference type="SMART" id="SM00233">
    <property type="entry name" value="PH"/>
    <property type="match status" value="1"/>
</dbReference>
<dbReference type="Gene3D" id="2.30.29.30">
    <property type="entry name" value="Pleckstrin-homology domain (PH domain)/Phosphotyrosine-binding domain (PTB)"/>
    <property type="match status" value="1"/>
</dbReference>
<dbReference type="SMART" id="SM00742">
    <property type="entry name" value="Hr1"/>
    <property type="match status" value="1"/>
</dbReference>
<dbReference type="InterPro" id="IPR011072">
    <property type="entry name" value="HR1_rho-bd"/>
</dbReference>
<dbReference type="Pfam" id="PF00169">
    <property type="entry name" value="PH"/>
    <property type="match status" value="1"/>
</dbReference>
<sequence length="596" mass="66627">MFCRNQTARATIARGSALEMEIRRGKFRQSVLMETPQDSDIQKKIDYEIRMREGACKLLAACSQRDQALEASKSLLTCNARIMAYMSELQRMKEAQVMQRVARRSSDAGPMDDRSPCKAKVAISDLRIPLMWKDTEYFKNKGELHRCAVFCLLQLGGEIFDTDMVMVDRTLTDICFDNTIVFNEASPGFELRVELYSCCSEEDYSAGSTPRKLASKLSTSLGRSSGKKMRGALEPGACSPTSNGGGAAILLPVPSVPGPKYHLLAHTTLNLSHVQDSFRTHDFTITGNEECSYWLPLYGGVCCRLAAQPHCMTQQMMSGCLRVKLGGEPQGWTNVYGVLKGTNLFCYHQKEDMEANVEPVLTIGINKETRIRAAEKDPHSKAQNICITNQYGGEEVMHTLAADSREDTQHWMEAFWQQFYDMSQWRQCCDDLMKIELPSPRKPAIVTPKQGSLYHEMVIDTSDDIGTVTDILARRIEEFDLRSQLGSPPHWMSLFDEDPPRSPHNSNSSSGRFRPRTLSLDAKLSTLRGRGYGGFRCNCQPPTASSGSPRPTQIALSCSSSTSSSNLGFSRPSSARRSLRNLRAKLDPRNWLQSQV</sequence>
<dbReference type="InterPro" id="IPR012966">
    <property type="entry name" value="AHD"/>
</dbReference>
<dbReference type="AlphaFoldDB" id="A0A8C1H5B3"/>
<proteinExistence type="predicted"/>
<dbReference type="FunFam" id="2.30.29.30:FF:000839">
    <property type="entry name" value="Si:dkey-40c11.1"/>
    <property type="match status" value="1"/>
</dbReference>
<dbReference type="PROSITE" id="PS51860">
    <property type="entry name" value="REM_1"/>
    <property type="match status" value="1"/>
</dbReference>
<feature type="compositionally biased region" description="Polar residues" evidence="2">
    <location>
        <begin position="542"/>
        <end position="556"/>
    </location>
</feature>
<feature type="domain" description="REM-1" evidence="4">
    <location>
        <begin position="17"/>
        <end position="98"/>
    </location>
</feature>
<dbReference type="PANTHER" id="PTHR21538">
    <property type="entry name" value="ANILLIN/RHOTEKIN RTKN"/>
    <property type="match status" value="1"/>
</dbReference>
<dbReference type="GO" id="GO:0000281">
    <property type="term" value="P:mitotic cytokinesis"/>
    <property type="evidence" value="ECO:0007669"/>
    <property type="project" value="TreeGrafter"/>
</dbReference>
<reference evidence="5" key="2">
    <citation type="submission" date="2025-09" db="UniProtKB">
        <authorList>
            <consortium name="Ensembl"/>
        </authorList>
    </citation>
    <scope>IDENTIFICATION</scope>
</reference>
<name>A0A8C1H5B3_CYPCA</name>
<dbReference type="GeneTree" id="ENSGT00940000158491"/>
<dbReference type="InterPro" id="IPR051364">
    <property type="entry name" value="Cytokinesis/Rho-signaling"/>
</dbReference>
<dbReference type="Pfam" id="PF08174">
    <property type="entry name" value="Anillin"/>
    <property type="match status" value="1"/>
</dbReference>
<evidence type="ECO:0000259" key="3">
    <source>
        <dbReference type="PROSITE" id="PS50003"/>
    </source>
</evidence>
<dbReference type="Proteomes" id="UP001108240">
    <property type="component" value="Unplaced"/>
</dbReference>
<evidence type="ECO:0000259" key="4">
    <source>
        <dbReference type="PROSITE" id="PS51860"/>
    </source>
</evidence>
<dbReference type="GO" id="GO:0005826">
    <property type="term" value="C:actomyosin contractile ring"/>
    <property type="evidence" value="ECO:0007669"/>
    <property type="project" value="TreeGrafter"/>
</dbReference>
<evidence type="ECO:0000313" key="5">
    <source>
        <dbReference type="Ensembl" id="ENSCCRP00000025086.2"/>
    </source>
</evidence>